<keyword evidence="2" id="KW-0547">Nucleotide-binding</keyword>
<dbReference type="Gene3D" id="2.30.30.940">
    <property type="match status" value="1"/>
</dbReference>
<keyword evidence="2" id="KW-0378">Hydrolase</keyword>
<gene>
    <name evidence="2" type="ORF">HELGO_WM16328</name>
</gene>
<dbReference type="Gene3D" id="3.40.50.300">
    <property type="entry name" value="P-loop containing nucleotide triphosphate hydrolases"/>
    <property type="match status" value="2"/>
</dbReference>
<dbReference type="PANTHER" id="PTHR47642:SF5">
    <property type="entry name" value="ATP-DEPENDENT DNA HELICASE"/>
    <property type="match status" value="1"/>
</dbReference>
<reference evidence="2" key="1">
    <citation type="submission" date="2020-01" db="EMBL/GenBank/DDBJ databases">
        <authorList>
            <person name="Meier V. D."/>
            <person name="Meier V D."/>
        </authorList>
    </citation>
    <scope>NUCLEOTIDE SEQUENCE</scope>
    <source>
        <strain evidence="2">HLG_WM_MAG_12</strain>
    </source>
</reference>
<evidence type="ECO:0000259" key="1">
    <source>
        <dbReference type="Pfam" id="PF05970"/>
    </source>
</evidence>
<dbReference type="PANTHER" id="PTHR47642">
    <property type="entry name" value="ATP-DEPENDENT DNA HELICASE"/>
    <property type="match status" value="1"/>
</dbReference>
<dbReference type="SUPFAM" id="SSF52540">
    <property type="entry name" value="P-loop containing nucleoside triphosphate hydrolases"/>
    <property type="match status" value="2"/>
</dbReference>
<dbReference type="Pfam" id="PF05970">
    <property type="entry name" value="PIF1"/>
    <property type="match status" value="1"/>
</dbReference>
<feature type="domain" description="DNA helicase Pif1-like DEAD-box helicase" evidence="1">
    <location>
        <begin position="15"/>
        <end position="207"/>
    </location>
</feature>
<evidence type="ECO:0000313" key="2">
    <source>
        <dbReference type="EMBL" id="CAA6808562.1"/>
    </source>
</evidence>
<keyword evidence="2" id="KW-0347">Helicase</keyword>
<name>A0A6S6T016_9BACT</name>
<proteinExistence type="predicted"/>
<dbReference type="CDD" id="cd18809">
    <property type="entry name" value="SF1_C_RecD"/>
    <property type="match status" value="1"/>
</dbReference>
<sequence length="390" mass="44876">MELEFSPEAKEALEIMSSSSKNLFLTGRAGTGKSTLLEYFRASSKKKVAILAPTGVAALNVGGETIHSFFNLKPNFELEEVQNKFKKPKREKLFINLQTIVIDEISMLRADILDAIDLYLQKARKTKEVFGGVQMIFIGDLYQLPPVVHNDEKEKFFLLYKTPFFFGSVAFTKIGLEFIELKEIYRQKNMDFINILNNIREKTIKQQDLDLLNSRVQSDFDDNGFIYLTTTNKNAKSINEEKLSSIDDDLYTFEAIVEGEVVANQYPTETELNVKINSQIMFVQNDKDRRWVNGSIGKIISIDERKNIVLVELQNGFEVEVEPYTWEISRYILENGEFQRDIIGEFTQMPFKLAWAITIHKSQGKTFEKLVIDLERGSFAHGQTYVAFSR</sequence>
<keyword evidence="2" id="KW-0067">ATP-binding</keyword>
<dbReference type="FunFam" id="3.40.50.300:FF:001498">
    <property type="entry name" value="ATP-dependent DNA helicase"/>
    <property type="match status" value="1"/>
</dbReference>
<dbReference type="InterPro" id="IPR027417">
    <property type="entry name" value="P-loop_NTPase"/>
</dbReference>
<dbReference type="InterPro" id="IPR010285">
    <property type="entry name" value="DNA_helicase_pif1-like_DEAD"/>
</dbReference>
<dbReference type="AlphaFoldDB" id="A0A6S6T016"/>
<dbReference type="InterPro" id="IPR051055">
    <property type="entry name" value="PIF1_helicase"/>
</dbReference>
<organism evidence="2">
    <name type="scientific">uncultured Campylobacterales bacterium</name>
    <dbReference type="NCBI Taxonomy" id="352960"/>
    <lineage>
        <taxon>Bacteria</taxon>
        <taxon>Pseudomonadati</taxon>
        <taxon>Campylobacterota</taxon>
        <taxon>Epsilonproteobacteria</taxon>
        <taxon>Campylobacterales</taxon>
        <taxon>environmental samples</taxon>
    </lineage>
</organism>
<dbReference type="GO" id="GO:0003678">
    <property type="term" value="F:DNA helicase activity"/>
    <property type="evidence" value="ECO:0007669"/>
    <property type="project" value="InterPro"/>
</dbReference>
<dbReference type="EMBL" id="CACVAW010000032">
    <property type="protein sequence ID" value="CAA6808562.1"/>
    <property type="molecule type" value="Genomic_DNA"/>
</dbReference>
<feature type="non-terminal residue" evidence="2">
    <location>
        <position position="390"/>
    </location>
</feature>
<dbReference type="GO" id="GO:0000723">
    <property type="term" value="P:telomere maintenance"/>
    <property type="evidence" value="ECO:0007669"/>
    <property type="project" value="InterPro"/>
</dbReference>
<accession>A0A6S6T016</accession>
<protein>
    <submittedName>
        <fullName evidence="2">Putative helicase</fullName>
    </submittedName>
</protein>
<dbReference type="GO" id="GO:0006281">
    <property type="term" value="P:DNA repair"/>
    <property type="evidence" value="ECO:0007669"/>
    <property type="project" value="InterPro"/>
</dbReference>